<keyword evidence="1" id="KW-0812">Transmembrane</keyword>
<dbReference type="AlphaFoldDB" id="A0AAE4NV08"/>
<keyword evidence="1" id="KW-1133">Transmembrane helix</keyword>
<dbReference type="Proteomes" id="UP001245683">
    <property type="component" value="Unassembled WGS sequence"/>
</dbReference>
<accession>A0AAE4NV08</accession>
<proteinExistence type="predicted"/>
<dbReference type="EMBL" id="JAVDZE010000001">
    <property type="protein sequence ID" value="MDV3103142.1"/>
    <property type="molecule type" value="Genomic_DNA"/>
</dbReference>
<name>A0AAE4NV08_9EURY</name>
<dbReference type="RefSeq" id="WP_315339571.1">
    <property type="nucleotide sequence ID" value="NZ_JAVDZE010000001.1"/>
</dbReference>
<evidence type="ECO:0000256" key="1">
    <source>
        <dbReference type="SAM" id="Phobius"/>
    </source>
</evidence>
<organism evidence="2 3">
    <name type="scientific">Thermococcus waiotapuensis</name>
    <dbReference type="NCBI Taxonomy" id="90909"/>
    <lineage>
        <taxon>Archaea</taxon>
        <taxon>Methanobacteriati</taxon>
        <taxon>Methanobacteriota</taxon>
        <taxon>Thermococci</taxon>
        <taxon>Thermococcales</taxon>
        <taxon>Thermococcaceae</taxon>
        <taxon>Thermococcus</taxon>
    </lineage>
</organism>
<gene>
    <name evidence="2" type="ORF">RBI02_01040</name>
</gene>
<protein>
    <submittedName>
        <fullName evidence="2">Uncharacterized protein</fullName>
    </submittedName>
</protein>
<feature type="transmembrane region" description="Helical" evidence="1">
    <location>
        <begin position="52"/>
        <end position="77"/>
    </location>
</feature>
<keyword evidence="3" id="KW-1185">Reference proteome</keyword>
<reference evidence="2 3" key="1">
    <citation type="submission" date="2023-08" db="EMBL/GenBank/DDBJ databases">
        <title>Draft genome sequence of Thermococcus waiotapuensis WT1T, a thermophilic sulphur-dependent archaeon from order Thermococcales.</title>
        <authorList>
            <person name="Manners S.H."/>
            <person name="Carere C.R."/>
            <person name="Dhami M.K."/>
            <person name="Dobson R.C.J."/>
            <person name="Stott M.B."/>
        </authorList>
    </citation>
    <scope>NUCLEOTIDE SEQUENCE [LARGE SCALE GENOMIC DNA]</scope>
    <source>
        <strain evidence="2 3">WT1</strain>
    </source>
</reference>
<feature type="transmembrane region" description="Helical" evidence="1">
    <location>
        <begin position="20"/>
        <end position="40"/>
    </location>
</feature>
<keyword evidence="1" id="KW-0472">Membrane</keyword>
<comment type="caution">
    <text evidence="2">The sequence shown here is derived from an EMBL/GenBank/DDBJ whole genome shotgun (WGS) entry which is preliminary data.</text>
</comment>
<evidence type="ECO:0000313" key="2">
    <source>
        <dbReference type="EMBL" id="MDV3103142.1"/>
    </source>
</evidence>
<sequence>MSEVVYYTHGTSPVTFGALLVLYYFSIPLAVIFWYAKYVSYIKKRDFKLKKLGIYLIVAIFITSISAYELAGIYFYIHSPAEGITCYTSSCVLSSELLKRYKVNTTELERLGLPKIGPMAVYRVYDTGRDPETFLPKKMDYLVIVKPLIIVPAARVYVYHVGSGENSWKKSFTIVWPLQPGSVITENLKTEFTVIIVTGGEGSGV</sequence>
<evidence type="ECO:0000313" key="3">
    <source>
        <dbReference type="Proteomes" id="UP001245683"/>
    </source>
</evidence>